<sequence>MNAKVNHNLRNWVEISKSALLSSIYSFRSIIGQDIALMAVVKANAYGHGLNIITPLVQEAGSVSWLGVDSLSEALACRESGASLPILILGYTTREDLSNIVNYDFRQAVYDLATLNVISFEAKRLDKKAFVHLKIETGTNRQGVGPDELDPFIEFFNEHPEVILEGVYTHFADVESEDNFAYAQQQLAEYQRALQFLIDGSINIPFRHTASSAAILLVPESHLNMVRLGISLYGLWPSKDTKEKFLNTGRKMNLSPVLQWKTVIAQVKNIKKDQPIGYGLTERVSRDSVIAVLPVGYYDGYDRKLSSVGEVLVHGARAKVLGRICMNMFMIDITDIDGVMPEDEVVLLGSQGAENITAEELAQKVDTINYEIVARINPLIPRIIVD</sequence>
<dbReference type="InterPro" id="IPR029066">
    <property type="entry name" value="PLP-binding_barrel"/>
</dbReference>
<dbReference type="CDD" id="cd00430">
    <property type="entry name" value="PLPDE_III_AR"/>
    <property type="match status" value="1"/>
</dbReference>
<keyword evidence="3 4" id="KW-0413">Isomerase</keyword>
<name>A0A1G2PFH1_9BACT</name>
<dbReference type="Proteomes" id="UP000178869">
    <property type="component" value="Unassembled WGS sequence"/>
</dbReference>
<dbReference type="InterPro" id="IPR020622">
    <property type="entry name" value="Ala_racemase_pyridoxalP-BS"/>
</dbReference>
<feature type="active site" description="Proton acceptor; specific for D-alanine" evidence="4">
    <location>
        <position position="42"/>
    </location>
</feature>
<gene>
    <name evidence="8" type="ORF">A2828_03880</name>
</gene>
<feature type="binding site" evidence="4 6">
    <location>
        <position position="141"/>
    </location>
    <ligand>
        <name>substrate</name>
    </ligand>
</feature>
<comment type="pathway">
    <text evidence="4">Amino-acid biosynthesis; D-alanine biosynthesis; D-alanine from L-alanine: step 1/1.</text>
</comment>
<comment type="caution">
    <text evidence="8">The sequence shown here is derived from an EMBL/GenBank/DDBJ whole genome shotgun (WGS) entry which is preliminary data.</text>
</comment>
<dbReference type="NCBIfam" id="TIGR00492">
    <property type="entry name" value="alr"/>
    <property type="match status" value="1"/>
</dbReference>
<dbReference type="PANTHER" id="PTHR30511">
    <property type="entry name" value="ALANINE RACEMASE"/>
    <property type="match status" value="1"/>
</dbReference>
<dbReference type="EMBL" id="MHSR01000008">
    <property type="protein sequence ID" value="OHA47080.1"/>
    <property type="molecule type" value="Genomic_DNA"/>
</dbReference>
<proteinExistence type="inferred from homology"/>
<dbReference type="GO" id="GO:0030170">
    <property type="term" value="F:pyridoxal phosphate binding"/>
    <property type="evidence" value="ECO:0007669"/>
    <property type="project" value="UniProtKB-UniRule"/>
</dbReference>
<evidence type="ECO:0000256" key="5">
    <source>
        <dbReference type="PIRSR" id="PIRSR600821-50"/>
    </source>
</evidence>
<evidence type="ECO:0000259" key="7">
    <source>
        <dbReference type="SMART" id="SM01005"/>
    </source>
</evidence>
<comment type="function">
    <text evidence="4">Catalyzes the interconversion of L-alanine and D-alanine. May also act on other amino acids.</text>
</comment>
<dbReference type="FunFam" id="3.20.20.10:FF:000002">
    <property type="entry name" value="Alanine racemase"/>
    <property type="match status" value="1"/>
</dbReference>
<evidence type="ECO:0000256" key="4">
    <source>
        <dbReference type="HAMAP-Rule" id="MF_01201"/>
    </source>
</evidence>
<dbReference type="PANTHER" id="PTHR30511:SF0">
    <property type="entry name" value="ALANINE RACEMASE, CATABOLIC-RELATED"/>
    <property type="match status" value="1"/>
</dbReference>
<organism evidence="8 9">
    <name type="scientific">Candidatus Terrybacteria bacterium RIFCSPHIGHO2_01_FULL_43_35</name>
    <dbReference type="NCBI Taxonomy" id="1802361"/>
    <lineage>
        <taxon>Bacteria</taxon>
        <taxon>Candidatus Terryibacteriota</taxon>
    </lineage>
</organism>
<dbReference type="GO" id="GO:0008784">
    <property type="term" value="F:alanine racemase activity"/>
    <property type="evidence" value="ECO:0007669"/>
    <property type="project" value="UniProtKB-UniRule"/>
</dbReference>
<dbReference type="EC" id="5.1.1.1" evidence="4"/>
<dbReference type="SUPFAM" id="SSF51419">
    <property type="entry name" value="PLP-binding barrel"/>
    <property type="match status" value="1"/>
</dbReference>
<dbReference type="InterPro" id="IPR009006">
    <property type="entry name" value="Ala_racemase/Decarboxylase_C"/>
</dbReference>
<evidence type="ECO:0000256" key="3">
    <source>
        <dbReference type="ARBA" id="ARBA00023235"/>
    </source>
</evidence>
<dbReference type="AlphaFoldDB" id="A0A1G2PFH1"/>
<feature type="active site" description="Proton acceptor; specific for L-alanine" evidence="4">
    <location>
        <position position="278"/>
    </location>
</feature>
<dbReference type="SMART" id="SM01005">
    <property type="entry name" value="Ala_racemase_C"/>
    <property type="match status" value="1"/>
</dbReference>
<evidence type="ECO:0000256" key="6">
    <source>
        <dbReference type="PIRSR" id="PIRSR600821-52"/>
    </source>
</evidence>
<reference evidence="8 9" key="1">
    <citation type="journal article" date="2016" name="Nat. Commun.">
        <title>Thousands of microbial genomes shed light on interconnected biogeochemical processes in an aquifer system.</title>
        <authorList>
            <person name="Anantharaman K."/>
            <person name="Brown C.T."/>
            <person name="Hug L.A."/>
            <person name="Sharon I."/>
            <person name="Castelle C.J."/>
            <person name="Probst A.J."/>
            <person name="Thomas B.C."/>
            <person name="Singh A."/>
            <person name="Wilkins M.J."/>
            <person name="Karaoz U."/>
            <person name="Brodie E.L."/>
            <person name="Williams K.H."/>
            <person name="Hubbard S.S."/>
            <person name="Banfield J.F."/>
        </authorList>
    </citation>
    <scope>NUCLEOTIDE SEQUENCE [LARGE SCALE GENOMIC DNA]</scope>
</reference>
<dbReference type="HAMAP" id="MF_01201">
    <property type="entry name" value="Ala_racemase"/>
    <property type="match status" value="1"/>
</dbReference>
<evidence type="ECO:0000256" key="1">
    <source>
        <dbReference type="ARBA" id="ARBA00001933"/>
    </source>
</evidence>
<comment type="catalytic activity">
    <reaction evidence="4">
        <text>L-alanine = D-alanine</text>
        <dbReference type="Rhea" id="RHEA:20249"/>
        <dbReference type="ChEBI" id="CHEBI:57416"/>
        <dbReference type="ChEBI" id="CHEBI:57972"/>
        <dbReference type="EC" id="5.1.1.1"/>
    </reaction>
</comment>
<protein>
    <recommendedName>
        <fullName evidence="4">Alanine racemase</fullName>
        <ecNumber evidence="4">5.1.1.1</ecNumber>
    </recommendedName>
</protein>
<dbReference type="Pfam" id="PF00842">
    <property type="entry name" value="Ala_racemase_C"/>
    <property type="match status" value="1"/>
</dbReference>
<dbReference type="PROSITE" id="PS00395">
    <property type="entry name" value="ALANINE_RACEMASE"/>
    <property type="match status" value="1"/>
</dbReference>
<dbReference type="PRINTS" id="PR00992">
    <property type="entry name" value="ALARACEMASE"/>
</dbReference>
<accession>A0A1G2PFH1</accession>
<dbReference type="SUPFAM" id="SSF50621">
    <property type="entry name" value="Alanine racemase C-terminal domain-like"/>
    <property type="match status" value="1"/>
</dbReference>
<feature type="domain" description="Alanine racemase C-terminal" evidence="7">
    <location>
        <begin position="257"/>
        <end position="385"/>
    </location>
</feature>
<evidence type="ECO:0000313" key="9">
    <source>
        <dbReference type="Proteomes" id="UP000178869"/>
    </source>
</evidence>
<feature type="binding site" evidence="4 6">
    <location>
        <position position="326"/>
    </location>
    <ligand>
        <name>substrate</name>
    </ligand>
</feature>
<feature type="modified residue" description="N6-(pyridoxal phosphate)lysine" evidence="4 5">
    <location>
        <position position="42"/>
    </location>
</feature>
<dbReference type="GO" id="GO:0005829">
    <property type="term" value="C:cytosol"/>
    <property type="evidence" value="ECO:0007669"/>
    <property type="project" value="TreeGrafter"/>
</dbReference>
<dbReference type="InterPro" id="IPR011079">
    <property type="entry name" value="Ala_racemase_C"/>
</dbReference>
<comment type="cofactor">
    <cofactor evidence="1 4 5">
        <name>pyridoxal 5'-phosphate</name>
        <dbReference type="ChEBI" id="CHEBI:597326"/>
    </cofactor>
</comment>
<dbReference type="GO" id="GO:0030632">
    <property type="term" value="P:D-alanine biosynthetic process"/>
    <property type="evidence" value="ECO:0007669"/>
    <property type="project" value="UniProtKB-UniRule"/>
</dbReference>
<dbReference type="UniPathway" id="UPA00042">
    <property type="reaction ID" value="UER00497"/>
</dbReference>
<evidence type="ECO:0000313" key="8">
    <source>
        <dbReference type="EMBL" id="OHA47080.1"/>
    </source>
</evidence>
<dbReference type="Gene3D" id="3.20.20.10">
    <property type="entry name" value="Alanine racemase"/>
    <property type="match status" value="1"/>
</dbReference>
<dbReference type="Gene3D" id="2.40.37.10">
    <property type="entry name" value="Lyase, Ornithine Decarboxylase, Chain A, domain 1"/>
    <property type="match status" value="1"/>
</dbReference>
<dbReference type="InterPro" id="IPR001608">
    <property type="entry name" value="Ala_racemase_N"/>
</dbReference>
<keyword evidence="2 4" id="KW-0663">Pyridoxal phosphate</keyword>
<comment type="similarity">
    <text evidence="4">Belongs to the alanine racemase family.</text>
</comment>
<evidence type="ECO:0000256" key="2">
    <source>
        <dbReference type="ARBA" id="ARBA00022898"/>
    </source>
</evidence>
<dbReference type="Pfam" id="PF01168">
    <property type="entry name" value="Ala_racemase_N"/>
    <property type="match status" value="1"/>
</dbReference>
<dbReference type="InterPro" id="IPR000821">
    <property type="entry name" value="Ala_racemase"/>
</dbReference>